<protein>
    <submittedName>
        <fullName evidence="2">Diguanylate cyclase/phosphodiesterase (GGDEF &amp; EAL domains) with PAS/PAC sensor(S)</fullName>
    </submittedName>
</protein>
<keyword evidence="3" id="KW-1185">Reference proteome</keyword>
<proteinExistence type="predicted"/>
<dbReference type="Pfam" id="PF00563">
    <property type="entry name" value="EAL"/>
    <property type="match status" value="1"/>
</dbReference>
<evidence type="ECO:0000313" key="2">
    <source>
        <dbReference type="EMBL" id="CAB1127739.1"/>
    </source>
</evidence>
<dbReference type="PROSITE" id="PS50883">
    <property type="entry name" value="EAL"/>
    <property type="match status" value="1"/>
</dbReference>
<organism evidence="2 3">
    <name type="scientific">Candidatus Hydrogenisulfobacillus filiaventi</name>
    <dbReference type="NCBI Taxonomy" id="2707344"/>
    <lineage>
        <taxon>Bacteria</taxon>
        <taxon>Bacillati</taxon>
        <taxon>Bacillota</taxon>
        <taxon>Clostridia</taxon>
        <taxon>Eubacteriales</taxon>
        <taxon>Clostridiales Family XVII. Incertae Sedis</taxon>
        <taxon>Candidatus Hydrogenisulfobacillus</taxon>
    </lineage>
</organism>
<dbReference type="SUPFAM" id="SSF141868">
    <property type="entry name" value="EAL domain-like"/>
    <property type="match status" value="1"/>
</dbReference>
<accession>A0A6F8ZDQ4</accession>
<dbReference type="KEGG" id="hfv:R50_0233"/>
<dbReference type="Proteomes" id="UP000503399">
    <property type="component" value="Chromosome"/>
</dbReference>
<dbReference type="InterPro" id="IPR035919">
    <property type="entry name" value="EAL_sf"/>
</dbReference>
<dbReference type="EMBL" id="LR778114">
    <property type="protein sequence ID" value="CAB1127739.1"/>
    <property type="molecule type" value="Genomic_DNA"/>
</dbReference>
<name>A0A6F8ZDQ4_9FIRM</name>
<dbReference type="Gene3D" id="3.20.20.450">
    <property type="entry name" value="EAL domain"/>
    <property type="match status" value="1"/>
</dbReference>
<reference evidence="2 3" key="1">
    <citation type="submission" date="2020-02" db="EMBL/GenBank/DDBJ databases">
        <authorList>
            <person name="Hogendoorn C."/>
        </authorList>
    </citation>
    <scope>NUCLEOTIDE SEQUENCE [LARGE SCALE GENOMIC DNA]</scope>
    <source>
        <strain evidence="2">R501</strain>
    </source>
</reference>
<dbReference type="AlphaFoldDB" id="A0A6F8ZDQ4"/>
<feature type="domain" description="EAL" evidence="1">
    <location>
        <begin position="1"/>
        <end position="47"/>
    </location>
</feature>
<evidence type="ECO:0000313" key="3">
    <source>
        <dbReference type="Proteomes" id="UP000503399"/>
    </source>
</evidence>
<gene>
    <name evidence="2" type="ORF">R50_0233</name>
</gene>
<evidence type="ECO:0000259" key="1">
    <source>
        <dbReference type="PROSITE" id="PS50883"/>
    </source>
</evidence>
<sequence length="49" mass="4853">MRLVVEGVETAEQADALAALGLTAAQGYLFGRPMATPALATPPAAGDPA</sequence>
<dbReference type="InterPro" id="IPR001633">
    <property type="entry name" value="EAL_dom"/>
</dbReference>